<dbReference type="SMART" id="SM00192">
    <property type="entry name" value="LDLa"/>
    <property type="match status" value="2"/>
</dbReference>
<keyword evidence="3" id="KW-0472">Membrane</keyword>
<dbReference type="InterPro" id="IPR036055">
    <property type="entry name" value="LDL_receptor-like_sf"/>
</dbReference>
<dbReference type="Gene3D" id="4.10.400.10">
    <property type="entry name" value="Low-density Lipoprotein Receptor"/>
    <property type="match status" value="2"/>
</dbReference>
<evidence type="ECO:0000256" key="1">
    <source>
        <dbReference type="ARBA" id="ARBA00023157"/>
    </source>
</evidence>
<evidence type="ECO:0000313" key="5">
    <source>
        <dbReference type="Proteomes" id="UP001159405"/>
    </source>
</evidence>
<organism evidence="4 5">
    <name type="scientific">Porites lobata</name>
    <dbReference type="NCBI Taxonomy" id="104759"/>
    <lineage>
        <taxon>Eukaryota</taxon>
        <taxon>Metazoa</taxon>
        <taxon>Cnidaria</taxon>
        <taxon>Anthozoa</taxon>
        <taxon>Hexacorallia</taxon>
        <taxon>Scleractinia</taxon>
        <taxon>Fungiina</taxon>
        <taxon>Poritidae</taxon>
        <taxon>Porites</taxon>
    </lineage>
</organism>
<evidence type="ECO:0000256" key="2">
    <source>
        <dbReference type="PROSITE-ProRule" id="PRU00124"/>
    </source>
</evidence>
<keyword evidence="1 2" id="KW-1015">Disulfide bond</keyword>
<dbReference type="PROSITE" id="PS50068">
    <property type="entry name" value="LDLRA_2"/>
    <property type="match status" value="1"/>
</dbReference>
<feature type="transmembrane region" description="Helical" evidence="3">
    <location>
        <begin position="641"/>
        <end position="662"/>
    </location>
</feature>
<sequence>MGKGITIELEWIFVMIIAATKEIDHCYFCLCSMYNQYALFIYAVTSSRHCVGFDGKSYNAGDVWKPTPNSQCSCTAELLIQCSSSIVFTLKPLKPTTVFRVCRDNEQRIRNPGDEWLNDPTTKCTCSRDKFVLCAILKEPVCVDSSGKIKKHQETWLKNDCIKCACINGSINCTRYEVNVTYGLFEVKIYPICELCLHTFENDSSEDCKAFLGTASQKMRRPAMFKCFTGHHFIWESHRCNGIFECPDGSDETGCEDKVCKDEEGGTYLIKNSKFGWRVSPCLSCHCSRGLLNCKKTLEVNFPGYYPDIYVIQENCTQPSCKVSQFLRNKKDECKAVEILQNNGLLFAGQTWNFSGCTFYFPGPNDEVGRICPPMVRPVCYVYNGAVCCASYCPVLEQVSKQMRGNLSFCPNSHQLVSSDIDNECKLTYCFRNYSMISCKTAITCQDEELNKYFEGATWSVGTCIQCSCQNGVIKCTRTISVLSSKNFEGRITEHCNQTECNVVRYVQENKAKCRACRWNGKVFYGDDHWKDGGVDFYCLQNPWLQMTRPGCYLGKRRATVCTGAIRGLNKLHSITKGELFLCDSGDQILWDEERCDLRNDCYDFSDENNCSNQCSLADSILTGIIATCINRPLSFHRWRYAWFLLLSCIVTTHFLGCILCFHSRGQHLCKFIGTKESVYMRKEFNSHRTGSFSSMCRTDWRLGTTWFHKITCGCELKAEVDYFREKIQRTNTTNILNISTEFVNSYGRFKNKDVLLEMINDMFASVRRVISPITRRNSDKAVQLCEVRDKRKL</sequence>
<feature type="disulfide bond" evidence="2">
    <location>
        <begin position="240"/>
        <end position="255"/>
    </location>
</feature>
<dbReference type="Gene3D" id="2.10.70.10">
    <property type="entry name" value="Complement Module, domain 1"/>
    <property type="match status" value="1"/>
</dbReference>
<proteinExistence type="predicted"/>
<comment type="caution">
    <text evidence="4">The sequence shown here is derived from an EMBL/GenBank/DDBJ whole genome shotgun (WGS) entry which is preliminary data.</text>
</comment>
<dbReference type="SUPFAM" id="SSF57424">
    <property type="entry name" value="LDL receptor-like module"/>
    <property type="match status" value="2"/>
</dbReference>
<name>A0ABN8MTS8_9CNID</name>
<dbReference type="InterPro" id="IPR002172">
    <property type="entry name" value="LDrepeatLR_classA_rpt"/>
</dbReference>
<keyword evidence="5" id="KW-1185">Reference proteome</keyword>
<evidence type="ECO:0000313" key="4">
    <source>
        <dbReference type="EMBL" id="CAH3032755.1"/>
    </source>
</evidence>
<comment type="caution">
    <text evidence="2">Lacks conserved residue(s) required for the propagation of feature annotation.</text>
</comment>
<dbReference type="Proteomes" id="UP001159405">
    <property type="component" value="Unassembled WGS sequence"/>
</dbReference>
<gene>
    <name evidence="4" type="ORF">PLOB_00000274</name>
</gene>
<keyword evidence="3" id="KW-0812">Transmembrane</keyword>
<dbReference type="EMBL" id="CALNXK010000001">
    <property type="protein sequence ID" value="CAH3032755.1"/>
    <property type="molecule type" value="Genomic_DNA"/>
</dbReference>
<dbReference type="CDD" id="cd00112">
    <property type="entry name" value="LDLa"/>
    <property type="match status" value="1"/>
</dbReference>
<evidence type="ECO:0000256" key="3">
    <source>
        <dbReference type="SAM" id="Phobius"/>
    </source>
</evidence>
<protein>
    <submittedName>
        <fullName evidence="4">Uncharacterized protein</fullName>
    </submittedName>
</protein>
<accession>A0ABN8MTS8</accession>
<keyword evidence="3" id="KW-1133">Transmembrane helix</keyword>
<reference evidence="4 5" key="1">
    <citation type="submission" date="2022-05" db="EMBL/GenBank/DDBJ databases">
        <authorList>
            <consortium name="Genoscope - CEA"/>
            <person name="William W."/>
        </authorList>
    </citation>
    <scope>NUCLEOTIDE SEQUENCE [LARGE SCALE GENOMIC DNA]</scope>
</reference>